<reference evidence="2 3" key="1">
    <citation type="journal article" date="2018" name="Nat. Ecol. Evol.">
        <title>Shark genomes provide insights into elasmobranch evolution and the origin of vertebrates.</title>
        <authorList>
            <person name="Hara Y"/>
            <person name="Yamaguchi K"/>
            <person name="Onimaru K"/>
            <person name="Kadota M"/>
            <person name="Koyanagi M"/>
            <person name="Keeley SD"/>
            <person name="Tatsumi K"/>
            <person name="Tanaka K"/>
            <person name="Motone F"/>
            <person name="Kageyama Y"/>
            <person name="Nozu R"/>
            <person name="Adachi N"/>
            <person name="Nishimura O"/>
            <person name="Nakagawa R"/>
            <person name="Tanegashima C"/>
            <person name="Kiyatake I"/>
            <person name="Matsumoto R"/>
            <person name="Murakumo K"/>
            <person name="Nishida K"/>
            <person name="Terakita A"/>
            <person name="Kuratani S"/>
            <person name="Sato K"/>
            <person name="Hyodo S Kuraku.S."/>
        </authorList>
    </citation>
    <scope>NUCLEOTIDE SEQUENCE [LARGE SCALE GENOMIC DNA]</scope>
</reference>
<proteinExistence type="predicted"/>
<dbReference type="OMA" id="CCRTFAN"/>
<organism evidence="2 3">
    <name type="scientific">Scyliorhinus torazame</name>
    <name type="common">Cloudy catshark</name>
    <name type="synonym">Catulus torazame</name>
    <dbReference type="NCBI Taxonomy" id="75743"/>
    <lineage>
        <taxon>Eukaryota</taxon>
        <taxon>Metazoa</taxon>
        <taxon>Chordata</taxon>
        <taxon>Craniata</taxon>
        <taxon>Vertebrata</taxon>
        <taxon>Chondrichthyes</taxon>
        <taxon>Elasmobranchii</taxon>
        <taxon>Galeomorphii</taxon>
        <taxon>Galeoidea</taxon>
        <taxon>Carcharhiniformes</taxon>
        <taxon>Scyliorhinidae</taxon>
        <taxon>Scyliorhinus</taxon>
    </lineage>
</organism>
<name>A0A401PEM7_SCYTO</name>
<dbReference type="STRING" id="75743.A0A401PEM7"/>
<keyword evidence="1" id="KW-0472">Membrane</keyword>
<keyword evidence="1" id="KW-0812">Transmembrane</keyword>
<gene>
    <name evidence="2" type="ORF">scyTo_0005985</name>
</gene>
<comment type="caution">
    <text evidence="2">The sequence shown here is derived from an EMBL/GenBank/DDBJ whole genome shotgun (WGS) entry which is preliminary data.</text>
</comment>
<dbReference type="OrthoDB" id="5983381at2759"/>
<evidence type="ECO:0000313" key="3">
    <source>
        <dbReference type="Proteomes" id="UP000288216"/>
    </source>
</evidence>
<protein>
    <submittedName>
        <fullName evidence="2">Uncharacterized protein</fullName>
    </submittedName>
</protein>
<evidence type="ECO:0000256" key="1">
    <source>
        <dbReference type="SAM" id="Phobius"/>
    </source>
</evidence>
<dbReference type="AlphaFoldDB" id="A0A401PEM7"/>
<dbReference type="EMBL" id="BFAA01001949">
    <property type="protein sequence ID" value="GCB71555.1"/>
    <property type="molecule type" value="Genomic_DNA"/>
</dbReference>
<keyword evidence="3" id="KW-1185">Reference proteome</keyword>
<feature type="transmembrane region" description="Helical" evidence="1">
    <location>
        <begin position="30"/>
        <end position="51"/>
    </location>
</feature>
<accession>A0A401PEM7</accession>
<keyword evidence="1" id="KW-1133">Transmembrane helix</keyword>
<dbReference type="Proteomes" id="UP000288216">
    <property type="component" value="Unassembled WGS sequence"/>
</dbReference>
<evidence type="ECO:0000313" key="2">
    <source>
        <dbReference type="EMBL" id="GCB71555.1"/>
    </source>
</evidence>
<sequence length="164" mass="18034">MGKDHQPPKTGQSNKEMMATSTPLEYLRTLPTVISLLVSITSVVYCLLLNVKTAVLQDRVKLLEDQKGSISPQAIGEISWDDATLLSVLQKRMDRLQEELTDGVAKIRTVREATSECLCPPGPPGKRGKTGRRGVIGESCLICQNQVHIFTQAAEQQISLEVTF</sequence>